<organism evidence="5 6">
    <name type="scientific">Mycolicibacterium brisbanense</name>
    <dbReference type="NCBI Taxonomy" id="146020"/>
    <lineage>
        <taxon>Bacteria</taxon>
        <taxon>Bacillati</taxon>
        <taxon>Actinomycetota</taxon>
        <taxon>Actinomycetes</taxon>
        <taxon>Mycobacteriales</taxon>
        <taxon>Mycobacteriaceae</taxon>
        <taxon>Mycolicibacterium</taxon>
    </lineage>
</organism>
<accession>A0A100W054</accession>
<dbReference type="RefSeq" id="WP_062829638.1">
    <property type="nucleotide sequence ID" value="NZ_BCSX01000028.1"/>
</dbReference>
<evidence type="ECO:0000313" key="5">
    <source>
        <dbReference type="EMBL" id="GAS89202.1"/>
    </source>
</evidence>
<dbReference type="InterPro" id="IPR052178">
    <property type="entry name" value="Sec_Metab_Biosynth_SDR"/>
</dbReference>
<evidence type="ECO:0000313" key="6">
    <source>
        <dbReference type="Proteomes" id="UP000069620"/>
    </source>
</evidence>
<dbReference type="InterPro" id="IPR036291">
    <property type="entry name" value="NAD(P)-bd_dom_sf"/>
</dbReference>
<keyword evidence="6" id="KW-1185">Reference proteome</keyword>
<keyword evidence="3" id="KW-0560">Oxidoreductase</keyword>
<evidence type="ECO:0000256" key="1">
    <source>
        <dbReference type="ARBA" id="ARBA00006484"/>
    </source>
</evidence>
<evidence type="ECO:0000256" key="3">
    <source>
        <dbReference type="ARBA" id="ARBA00023002"/>
    </source>
</evidence>
<evidence type="ECO:0000256" key="2">
    <source>
        <dbReference type="ARBA" id="ARBA00022857"/>
    </source>
</evidence>
<dbReference type="Pfam" id="PF13561">
    <property type="entry name" value="adh_short_C2"/>
    <property type="match status" value="1"/>
</dbReference>
<dbReference type="InterPro" id="IPR002347">
    <property type="entry name" value="SDR_fam"/>
</dbReference>
<dbReference type="InterPro" id="IPR057326">
    <property type="entry name" value="KR_dom"/>
</dbReference>
<proteinExistence type="inferred from homology"/>
<dbReference type="EMBL" id="BCSX01000028">
    <property type="protein sequence ID" value="GAS89202.1"/>
    <property type="molecule type" value="Genomic_DNA"/>
</dbReference>
<reference evidence="6" key="1">
    <citation type="journal article" date="2016" name="Genome Announc.">
        <title>Draft Genome Sequences of Five Rapidly Growing Mycobacterium Species, M. thermoresistibile, M. fortuitum subsp. acetamidolyticum, M. canariasense, M. brisbanense, and M. novocastrense.</title>
        <authorList>
            <person name="Katahira K."/>
            <person name="Ogura Y."/>
            <person name="Gotoh Y."/>
            <person name="Hayashi T."/>
        </authorList>
    </citation>
    <scope>NUCLEOTIDE SEQUENCE [LARGE SCALE GENOMIC DNA]</scope>
    <source>
        <strain evidence="6">JCM15654</strain>
    </source>
</reference>
<protein>
    <submittedName>
        <fullName evidence="5">3-ketoacyl-ACP reductase</fullName>
    </submittedName>
</protein>
<comment type="similarity">
    <text evidence="1">Belongs to the short-chain dehydrogenases/reductases (SDR) family.</text>
</comment>
<dbReference type="CDD" id="cd05233">
    <property type="entry name" value="SDR_c"/>
    <property type="match status" value="1"/>
</dbReference>
<feature type="domain" description="Ketoreductase" evidence="4">
    <location>
        <begin position="7"/>
        <end position="184"/>
    </location>
</feature>
<dbReference type="STRING" id="146020.RMCB_3298"/>
<name>A0A100W054_9MYCO</name>
<keyword evidence="2" id="KW-0521">NADP</keyword>
<dbReference type="GO" id="GO:0016491">
    <property type="term" value="F:oxidoreductase activity"/>
    <property type="evidence" value="ECO:0007669"/>
    <property type="project" value="UniProtKB-KW"/>
</dbReference>
<comment type="caution">
    <text evidence="5">The sequence shown here is derived from an EMBL/GenBank/DDBJ whole genome shotgun (WGS) entry which is preliminary data.</text>
</comment>
<sequence length="252" mass="25415">MTDWSTMRVLVTGGSRGIGLGIAEGFLRAGAAVAISGRSPDVLAAATQRLGPQVHGVLADVADPQACVAMVQQAEDRLGGLDVLCANAGIYPERTLDQLGADDVSAILATNVAGTIFSVQACRAALKVSGRGRVVVTSSITGPITGFPGLSHYGASKAAQLGFVRSAALEMAADAITINAVLPGSIATDGLDGLGADTIARMQACIPQRRLGSPADIAAAAMFFASEEAAFVTGQTLVVDGGQTLPELPVSL</sequence>
<evidence type="ECO:0000259" key="4">
    <source>
        <dbReference type="SMART" id="SM00822"/>
    </source>
</evidence>
<dbReference type="SMART" id="SM00822">
    <property type="entry name" value="PKS_KR"/>
    <property type="match status" value="1"/>
</dbReference>
<dbReference type="SUPFAM" id="SSF51735">
    <property type="entry name" value="NAD(P)-binding Rossmann-fold domains"/>
    <property type="match status" value="1"/>
</dbReference>
<gene>
    <name evidence="5" type="ORF">RMCB_3298</name>
</gene>
<dbReference type="PRINTS" id="PR00080">
    <property type="entry name" value="SDRFAMILY"/>
</dbReference>
<dbReference type="Proteomes" id="UP000069620">
    <property type="component" value="Unassembled WGS sequence"/>
</dbReference>
<dbReference type="Gene3D" id="3.40.50.720">
    <property type="entry name" value="NAD(P)-binding Rossmann-like Domain"/>
    <property type="match status" value="1"/>
</dbReference>
<dbReference type="NCBIfam" id="NF004202">
    <property type="entry name" value="PRK05653.2-2"/>
    <property type="match status" value="1"/>
</dbReference>
<dbReference type="OrthoDB" id="7064009at2"/>
<dbReference type="PANTHER" id="PTHR43618:SF8">
    <property type="entry name" value="7ALPHA-HYDROXYSTEROID DEHYDROGENASE"/>
    <property type="match status" value="1"/>
</dbReference>
<dbReference type="PRINTS" id="PR00081">
    <property type="entry name" value="GDHRDH"/>
</dbReference>
<dbReference type="FunFam" id="3.40.50.720:FF:000084">
    <property type="entry name" value="Short-chain dehydrogenase reductase"/>
    <property type="match status" value="1"/>
</dbReference>
<reference evidence="6" key="2">
    <citation type="submission" date="2016-02" db="EMBL/GenBank/DDBJ databases">
        <title>Draft genome sequence of five rapidly growing Mycobacterium species.</title>
        <authorList>
            <person name="Katahira K."/>
            <person name="Gotou Y."/>
            <person name="Iida K."/>
            <person name="Ogura Y."/>
            <person name="Hayashi T."/>
        </authorList>
    </citation>
    <scope>NUCLEOTIDE SEQUENCE [LARGE SCALE GENOMIC DNA]</scope>
    <source>
        <strain evidence="6">JCM15654</strain>
    </source>
</reference>
<dbReference type="AlphaFoldDB" id="A0A100W054"/>
<dbReference type="PANTHER" id="PTHR43618">
    <property type="entry name" value="7-ALPHA-HYDROXYSTEROID DEHYDROGENASE"/>
    <property type="match status" value="1"/>
</dbReference>